<evidence type="ECO:0000313" key="2">
    <source>
        <dbReference type="Proteomes" id="UP000324222"/>
    </source>
</evidence>
<name>A0A5B7JI57_PORTR</name>
<dbReference type="AlphaFoldDB" id="A0A5B7JI57"/>
<keyword evidence="2" id="KW-1185">Reference proteome</keyword>
<reference evidence="1 2" key="1">
    <citation type="submission" date="2019-05" db="EMBL/GenBank/DDBJ databases">
        <title>Another draft genome of Portunus trituberculatus and its Hox gene families provides insights of decapod evolution.</title>
        <authorList>
            <person name="Jeong J.-H."/>
            <person name="Song I."/>
            <person name="Kim S."/>
            <person name="Choi T."/>
            <person name="Kim D."/>
            <person name="Ryu S."/>
            <person name="Kim W."/>
        </authorList>
    </citation>
    <scope>NUCLEOTIDE SEQUENCE [LARGE SCALE GENOMIC DNA]</scope>
    <source>
        <tissue evidence="1">Muscle</tissue>
    </source>
</reference>
<gene>
    <name evidence="1" type="ORF">E2C01_089084</name>
</gene>
<proteinExistence type="predicted"/>
<evidence type="ECO:0000313" key="1">
    <source>
        <dbReference type="EMBL" id="MPC93936.1"/>
    </source>
</evidence>
<sequence>MPSTLTTTLGSASLTDHQERRLVVTPPLQAHFPDKQRQCGPHYHIGNTFLIAKSKMHTVTVEARKKTPPLLLGHVGRWDNVWSAGLVVAVSSSQDALPTCRP</sequence>
<comment type="caution">
    <text evidence="1">The sequence shown here is derived from an EMBL/GenBank/DDBJ whole genome shotgun (WGS) entry which is preliminary data.</text>
</comment>
<organism evidence="1 2">
    <name type="scientific">Portunus trituberculatus</name>
    <name type="common">Swimming crab</name>
    <name type="synonym">Neptunus trituberculatus</name>
    <dbReference type="NCBI Taxonomy" id="210409"/>
    <lineage>
        <taxon>Eukaryota</taxon>
        <taxon>Metazoa</taxon>
        <taxon>Ecdysozoa</taxon>
        <taxon>Arthropoda</taxon>
        <taxon>Crustacea</taxon>
        <taxon>Multicrustacea</taxon>
        <taxon>Malacostraca</taxon>
        <taxon>Eumalacostraca</taxon>
        <taxon>Eucarida</taxon>
        <taxon>Decapoda</taxon>
        <taxon>Pleocyemata</taxon>
        <taxon>Brachyura</taxon>
        <taxon>Eubrachyura</taxon>
        <taxon>Portunoidea</taxon>
        <taxon>Portunidae</taxon>
        <taxon>Portuninae</taxon>
        <taxon>Portunus</taxon>
    </lineage>
</organism>
<protein>
    <submittedName>
        <fullName evidence="1">Uncharacterized protein</fullName>
    </submittedName>
</protein>
<dbReference type="Proteomes" id="UP000324222">
    <property type="component" value="Unassembled WGS sequence"/>
</dbReference>
<accession>A0A5B7JI57</accession>
<dbReference type="EMBL" id="VSRR010096673">
    <property type="protein sequence ID" value="MPC93936.1"/>
    <property type="molecule type" value="Genomic_DNA"/>
</dbReference>